<dbReference type="EMBL" id="QKYT01000559">
    <property type="protein sequence ID" value="RIA83580.1"/>
    <property type="molecule type" value="Genomic_DNA"/>
</dbReference>
<evidence type="ECO:0000313" key="2">
    <source>
        <dbReference type="Proteomes" id="UP000265703"/>
    </source>
</evidence>
<accession>A0A397SBA6</accession>
<protein>
    <recommendedName>
        <fullName evidence="3">F-box domain-containing protein</fullName>
    </recommendedName>
</protein>
<dbReference type="SUPFAM" id="SSF52047">
    <property type="entry name" value="RNI-like"/>
    <property type="match status" value="1"/>
</dbReference>
<name>A0A397SBA6_9GLOM</name>
<keyword evidence="2" id="KW-1185">Reference proteome</keyword>
<reference evidence="1 2" key="1">
    <citation type="submission" date="2018-06" db="EMBL/GenBank/DDBJ databases">
        <title>Comparative genomics reveals the genomic features of Rhizophagus irregularis, R. cerebriforme, R. diaphanum and Gigaspora rosea, and their symbiotic lifestyle signature.</title>
        <authorList>
            <person name="Morin E."/>
            <person name="San Clemente H."/>
            <person name="Chen E.C.H."/>
            <person name="De La Providencia I."/>
            <person name="Hainaut M."/>
            <person name="Kuo A."/>
            <person name="Kohler A."/>
            <person name="Murat C."/>
            <person name="Tang N."/>
            <person name="Roy S."/>
            <person name="Loubradou J."/>
            <person name="Henrissat B."/>
            <person name="Grigoriev I.V."/>
            <person name="Corradi N."/>
            <person name="Roux C."/>
            <person name="Martin F.M."/>
        </authorList>
    </citation>
    <scope>NUCLEOTIDE SEQUENCE [LARGE SCALE GENOMIC DNA]</scope>
    <source>
        <strain evidence="1 2">DAOM 227022</strain>
    </source>
</reference>
<sequence length="489" mass="57851">MAQLPADCLNEILEYLEDDIINLHSCLLVNHLWCNISVRIFWRNVWKYKTSNFRTLIACLPNESKEILYNNGIIISTPTSKPPMFNYATFCKFLSTRRIRSKLELLLLKNKKEQSITLLNDFSNCTFILTQEIIKLFFIQNDSLKKLQLYEYYGIEFYPGAEVCLKNLSELHCISSFSSEFFYQLSQICHNISTLNIITELFLSEGLIDLISAQRNLKSFGIVCRNRIIVLTPLIEKLPNTLIKLNYLNIYNLYNEFSLLFIARLVNLQEVNLYFYIEEDFIDFEKLQYAILPNLQILKIRRAYPRLELLIKFLENNGKNLKECYIGNEMDYSDDSLNLAIAKFCPNLRKLSIGFKNRESETMKMVLNSCQYLESINIWCGGEFLSKKEASEIIVKYSHKNFYEIIFSSRVQVKSFLEELESFFISWMCREPRKSLSLIIVNNYTNNLDVNDENMKIILNKYTELGVIKKFKVKDFDYDEEFNWYNRMY</sequence>
<dbReference type="AlphaFoldDB" id="A0A397SBA6"/>
<evidence type="ECO:0008006" key="3">
    <source>
        <dbReference type="Google" id="ProtNLM"/>
    </source>
</evidence>
<dbReference type="OrthoDB" id="550575at2759"/>
<dbReference type="Proteomes" id="UP000265703">
    <property type="component" value="Unassembled WGS sequence"/>
</dbReference>
<organism evidence="1 2">
    <name type="scientific">Glomus cerebriforme</name>
    <dbReference type="NCBI Taxonomy" id="658196"/>
    <lineage>
        <taxon>Eukaryota</taxon>
        <taxon>Fungi</taxon>
        <taxon>Fungi incertae sedis</taxon>
        <taxon>Mucoromycota</taxon>
        <taxon>Glomeromycotina</taxon>
        <taxon>Glomeromycetes</taxon>
        <taxon>Glomerales</taxon>
        <taxon>Glomeraceae</taxon>
        <taxon>Glomus</taxon>
    </lineage>
</organism>
<gene>
    <name evidence="1" type="ORF">C1645_833601</name>
</gene>
<dbReference type="Gene3D" id="3.80.10.10">
    <property type="entry name" value="Ribonuclease Inhibitor"/>
    <property type="match status" value="1"/>
</dbReference>
<comment type="caution">
    <text evidence="1">The sequence shown here is derived from an EMBL/GenBank/DDBJ whole genome shotgun (WGS) entry which is preliminary data.</text>
</comment>
<proteinExistence type="predicted"/>
<dbReference type="InterPro" id="IPR036047">
    <property type="entry name" value="F-box-like_dom_sf"/>
</dbReference>
<dbReference type="InterPro" id="IPR032675">
    <property type="entry name" value="LRR_dom_sf"/>
</dbReference>
<evidence type="ECO:0000313" key="1">
    <source>
        <dbReference type="EMBL" id="RIA83580.1"/>
    </source>
</evidence>
<dbReference type="SUPFAM" id="SSF81383">
    <property type="entry name" value="F-box domain"/>
    <property type="match status" value="1"/>
</dbReference>